<organism evidence="1 2">
    <name type="scientific">Clostridium kluyveri (strain ATCC 8527 / DSM 555 / NBRC 12016 / NCIMB 10680 / K1)</name>
    <dbReference type="NCBI Taxonomy" id="431943"/>
    <lineage>
        <taxon>Bacteria</taxon>
        <taxon>Bacillati</taxon>
        <taxon>Bacillota</taxon>
        <taxon>Clostridia</taxon>
        <taxon>Eubacteriales</taxon>
        <taxon>Clostridiaceae</taxon>
        <taxon>Clostridium</taxon>
    </lineage>
</organism>
<dbReference type="Proteomes" id="UP000002411">
    <property type="component" value="Chromosome"/>
</dbReference>
<gene>
    <name evidence="1" type="ordered locus">CKL_2153</name>
</gene>
<sequence>MLIKLLNIFNQGETHSLEDIADMLKTDVAIVKAQLEYLENQEYIKRVIVNVGCSHREDCIKNRWNPVMWEISKLP</sequence>
<evidence type="ECO:0000313" key="1">
    <source>
        <dbReference type="EMBL" id="EDK34165.1"/>
    </source>
</evidence>
<reference evidence="1 2" key="1">
    <citation type="journal article" date="2008" name="Proc. Natl. Acad. Sci. U.S.A.">
        <title>The genome of Clostridium kluyveri, a strict anaerobe with unique metabolic features.</title>
        <authorList>
            <person name="Seedorf H."/>
            <person name="Fricke W.F."/>
            <person name="Veith B."/>
            <person name="Brueggemann H."/>
            <person name="Liesegang H."/>
            <person name="Strittmatter A."/>
            <person name="Miethke M."/>
            <person name="Buckel W."/>
            <person name="Hinderberger J."/>
            <person name="Li F."/>
            <person name="Hagemeier C."/>
            <person name="Thauer R.K."/>
            <person name="Gottschalk G."/>
        </authorList>
    </citation>
    <scope>NUCLEOTIDE SEQUENCE [LARGE SCALE GENOMIC DNA]</scope>
    <source>
        <strain evidence="2">ATCC 8527 / DSM 555 / NCIMB 10680</strain>
    </source>
</reference>
<dbReference type="AlphaFoldDB" id="A5MZ69"/>
<name>A5MZ69_CLOK5</name>
<proteinExistence type="predicted"/>
<dbReference type="RefSeq" id="WP_012102492.1">
    <property type="nucleotide sequence ID" value="NC_009706.1"/>
</dbReference>
<evidence type="ECO:0000313" key="2">
    <source>
        <dbReference type="Proteomes" id="UP000002411"/>
    </source>
</evidence>
<protein>
    <recommendedName>
        <fullName evidence="3">Transcriptional regulator</fullName>
    </recommendedName>
</protein>
<accession>A5MZ69</accession>
<dbReference type="InterPro" id="IPR036388">
    <property type="entry name" value="WH-like_DNA-bd_sf"/>
</dbReference>
<dbReference type="KEGG" id="ckl:CKL_2153"/>
<dbReference type="HOGENOM" id="CLU_2664609_0_0_9"/>
<evidence type="ECO:0008006" key="3">
    <source>
        <dbReference type="Google" id="ProtNLM"/>
    </source>
</evidence>
<dbReference type="STRING" id="431943.CKL_2153"/>
<dbReference type="EMBL" id="CP000673">
    <property type="protein sequence ID" value="EDK34165.1"/>
    <property type="molecule type" value="Genomic_DNA"/>
</dbReference>
<dbReference type="Gene3D" id="1.10.10.10">
    <property type="entry name" value="Winged helix-like DNA-binding domain superfamily/Winged helix DNA-binding domain"/>
    <property type="match status" value="1"/>
</dbReference>
<keyword evidence="2" id="KW-1185">Reference proteome</keyword>